<dbReference type="SUPFAM" id="SSF88723">
    <property type="entry name" value="PIN domain-like"/>
    <property type="match status" value="1"/>
</dbReference>
<dbReference type="Gene3D" id="3.40.50.1010">
    <property type="entry name" value="5'-nuclease"/>
    <property type="match status" value="1"/>
</dbReference>
<evidence type="ECO:0008006" key="2">
    <source>
        <dbReference type="Google" id="ProtNLM"/>
    </source>
</evidence>
<dbReference type="InterPro" id="IPR021799">
    <property type="entry name" value="PIN-like_prokaryotic"/>
</dbReference>
<dbReference type="EMBL" id="AMCI01004851">
    <property type="protein sequence ID" value="EJW97268.1"/>
    <property type="molecule type" value="Genomic_DNA"/>
</dbReference>
<dbReference type="AlphaFoldDB" id="J9FRZ3"/>
<organism evidence="1">
    <name type="scientific">gut metagenome</name>
    <dbReference type="NCBI Taxonomy" id="749906"/>
    <lineage>
        <taxon>unclassified sequences</taxon>
        <taxon>metagenomes</taxon>
        <taxon>organismal metagenomes</taxon>
    </lineage>
</organism>
<protein>
    <recommendedName>
        <fullName evidence="2">PIN domain-containing protein</fullName>
    </recommendedName>
</protein>
<feature type="non-terminal residue" evidence="1">
    <location>
        <position position="120"/>
    </location>
</feature>
<gene>
    <name evidence="1" type="ORF">EVA_14625</name>
</gene>
<comment type="caution">
    <text evidence="1">The sequence shown here is derived from an EMBL/GenBank/DDBJ whole genome shotgun (WGS) entry which is preliminary data.</text>
</comment>
<evidence type="ECO:0000313" key="1">
    <source>
        <dbReference type="EMBL" id="EJW97268.1"/>
    </source>
</evidence>
<accession>J9FRZ3</accession>
<reference evidence="1" key="1">
    <citation type="journal article" date="2012" name="PLoS ONE">
        <title>Gene sets for utilization of primary and secondary nutrition supplies in the distal gut of endangered iberian lynx.</title>
        <authorList>
            <person name="Alcaide M."/>
            <person name="Messina E."/>
            <person name="Richter M."/>
            <person name="Bargiela R."/>
            <person name="Peplies J."/>
            <person name="Huws S.A."/>
            <person name="Newbold C.J."/>
            <person name="Golyshin P.N."/>
            <person name="Simon M.A."/>
            <person name="Lopez G."/>
            <person name="Yakimov M.M."/>
            <person name="Ferrer M."/>
        </authorList>
    </citation>
    <scope>NUCLEOTIDE SEQUENCE</scope>
</reference>
<name>J9FRZ3_9ZZZZ</name>
<sequence length="120" mass="13383">MEIVINDTNILIDLYNAGLLPYCKKLKLDFRTLDVVINEIEDSEQYSAVQSIIDEGTLSVYSLSGEQVGTVFQKVAEYNGVCNLSVEDISVMVYAIDNNCRLLTGDKKLKDKATLENVKV</sequence>
<proteinExistence type="predicted"/>
<dbReference type="InterPro" id="IPR029060">
    <property type="entry name" value="PIN-like_dom_sf"/>
</dbReference>
<dbReference type="Pfam" id="PF11848">
    <property type="entry name" value="DUF3368"/>
    <property type="match status" value="1"/>
</dbReference>